<evidence type="ECO:0000313" key="21">
    <source>
        <dbReference type="EMBL" id="WCO65608.1"/>
    </source>
</evidence>
<organism evidence="21 22">
    <name type="scientific">Iamia majanohamensis</name>
    <dbReference type="NCBI Taxonomy" id="467976"/>
    <lineage>
        <taxon>Bacteria</taxon>
        <taxon>Bacillati</taxon>
        <taxon>Actinomycetota</taxon>
        <taxon>Acidimicrobiia</taxon>
        <taxon>Acidimicrobiales</taxon>
        <taxon>Iamiaceae</taxon>
        <taxon>Iamia</taxon>
    </lineage>
</organism>
<evidence type="ECO:0000256" key="18">
    <source>
        <dbReference type="ARBA" id="ARBA00049152"/>
    </source>
</evidence>
<keyword evidence="11 21" id="KW-0808">Transferase</keyword>
<evidence type="ECO:0000259" key="19">
    <source>
        <dbReference type="PROSITE" id="PS50980"/>
    </source>
</evidence>
<evidence type="ECO:0000256" key="13">
    <source>
        <dbReference type="ARBA" id="ARBA00022832"/>
    </source>
</evidence>
<keyword evidence="9" id="KW-0963">Cytoplasm</keyword>
<evidence type="ECO:0000256" key="6">
    <source>
        <dbReference type="ARBA" id="ARBA00011664"/>
    </source>
</evidence>
<sequence>MEHERWEEEWDLDLRSADPLRAPGYAERLGRLDGESVRTGRVGDHVRVEACFDVLGGSMGVVHGERVVRAFDRAVELGLPVVCVTRSGGARMQEGMASLLQLGRTAAAVRRHGAAGLLSVAVLGDPTTGGVLASYASLCDVRVAEAGATIGFAGPRVVEGTTGEVVDGRSHTAEAALAAGLVDAVAPPEAVDPWVATALGREVRPLPSRRLVPAPGGDDAADVDDPVDGAWAEVVAARRPDRPSGIDVAAVLCDSWLDLAAPDPTVRTALARVDGREVVVVASDRHAGDGRPGPGAFRQARRAVALAGRLGRPLVALVDTPGADPGPESENGGIAREIAETFAAMDAVGVPTLAVCVGEGGSGGALALAWADTLLIQEHATFSVIAPEGAAAILRRDAGQAAAVADQLALTSGALRGLGVVDGVVPDDVAGTVAAVQAALAEVPVGRRRTRPDAVSAAGLA</sequence>
<feature type="domain" description="CoA carboxyltransferase N-terminal" evidence="19">
    <location>
        <begin position="1"/>
        <end position="217"/>
    </location>
</feature>
<evidence type="ECO:0000256" key="4">
    <source>
        <dbReference type="ARBA" id="ARBA00006276"/>
    </source>
</evidence>
<dbReference type="InterPro" id="IPR011763">
    <property type="entry name" value="COA_CT_C"/>
</dbReference>
<evidence type="ECO:0000256" key="5">
    <source>
        <dbReference type="ARBA" id="ARBA00010284"/>
    </source>
</evidence>
<evidence type="ECO:0000313" key="22">
    <source>
        <dbReference type="Proteomes" id="UP001216390"/>
    </source>
</evidence>
<evidence type="ECO:0000256" key="12">
    <source>
        <dbReference type="ARBA" id="ARBA00022741"/>
    </source>
</evidence>
<evidence type="ECO:0000256" key="1">
    <source>
        <dbReference type="ARBA" id="ARBA00001947"/>
    </source>
</evidence>
<comment type="pathway">
    <text evidence="3">Lipid metabolism; malonyl-CoA biosynthesis; malonyl-CoA from acetyl-CoA: step 1/1.</text>
</comment>
<dbReference type="GO" id="GO:0009317">
    <property type="term" value="C:acetyl-CoA carboxylase complex"/>
    <property type="evidence" value="ECO:0007669"/>
    <property type="project" value="InterPro"/>
</dbReference>
<evidence type="ECO:0000256" key="9">
    <source>
        <dbReference type="ARBA" id="ARBA00022490"/>
    </source>
</evidence>
<dbReference type="KEGG" id="ima:PO878_13975"/>
<dbReference type="GO" id="GO:0016743">
    <property type="term" value="F:carboxyl- or carbamoyltransferase activity"/>
    <property type="evidence" value="ECO:0007669"/>
    <property type="project" value="InterPro"/>
</dbReference>
<keyword evidence="12" id="KW-0547">Nucleotide-binding</keyword>
<evidence type="ECO:0000256" key="8">
    <source>
        <dbReference type="ARBA" id="ARBA00018312"/>
    </source>
</evidence>
<evidence type="ECO:0000259" key="20">
    <source>
        <dbReference type="PROSITE" id="PS50989"/>
    </source>
</evidence>
<comment type="function">
    <text evidence="17">Component of the acetyl coenzyme A carboxylase (ACC) complex. Biotin carboxylase (BC) catalyzes the carboxylation of biotin on its carrier protein (BCCP) and then the CO(2) group is transferred by the transcarboxylase to acetyl-CoA to form malonyl-CoA.</text>
</comment>
<evidence type="ECO:0000256" key="7">
    <source>
        <dbReference type="ARBA" id="ARBA00011883"/>
    </source>
</evidence>
<evidence type="ECO:0000256" key="11">
    <source>
        <dbReference type="ARBA" id="ARBA00022679"/>
    </source>
</evidence>
<gene>
    <name evidence="21" type="ORF">PO878_13975</name>
</gene>
<dbReference type="GO" id="GO:0003989">
    <property type="term" value="F:acetyl-CoA carboxylase activity"/>
    <property type="evidence" value="ECO:0007669"/>
    <property type="project" value="InterPro"/>
</dbReference>
<dbReference type="EC" id="2.1.3.15" evidence="7"/>
<keyword evidence="14" id="KW-0067">ATP-binding</keyword>
<accession>A0AAE9Y743</accession>
<feature type="domain" description="CoA carboxyltransferase C-terminal" evidence="20">
    <location>
        <begin position="222"/>
        <end position="442"/>
    </location>
</feature>
<dbReference type="PRINTS" id="PR01070">
    <property type="entry name" value="ACCCTRFRASEB"/>
</dbReference>
<dbReference type="EMBL" id="CP116942">
    <property type="protein sequence ID" value="WCO65608.1"/>
    <property type="molecule type" value="Genomic_DNA"/>
</dbReference>
<dbReference type="GO" id="GO:0005524">
    <property type="term" value="F:ATP binding"/>
    <property type="evidence" value="ECO:0007669"/>
    <property type="project" value="UniProtKB-KW"/>
</dbReference>
<dbReference type="Pfam" id="PF03255">
    <property type="entry name" value="ACCA"/>
    <property type="match status" value="1"/>
</dbReference>
<comment type="subunit">
    <text evidence="6">Acetyl-CoA carboxylase is a heterotetramer composed of biotin carboxyl carrier protein (AccB), biotin carboxylase (AccC) and two subunits of ACCase subunit beta/alpha.</text>
</comment>
<dbReference type="PANTHER" id="PTHR42853:SF3">
    <property type="entry name" value="ACETYL-COENZYME A CARBOXYLASE CARBOXYL TRANSFERASE SUBUNIT ALPHA, CHLOROPLASTIC"/>
    <property type="match status" value="1"/>
</dbReference>
<comment type="subcellular location">
    <subcellularLocation>
        <location evidence="2">Cytoplasm</location>
    </subcellularLocation>
</comment>
<dbReference type="Proteomes" id="UP001216390">
    <property type="component" value="Chromosome"/>
</dbReference>
<evidence type="ECO:0000256" key="15">
    <source>
        <dbReference type="ARBA" id="ARBA00023098"/>
    </source>
</evidence>
<dbReference type="PROSITE" id="PS50989">
    <property type="entry name" value="COA_CT_CTER"/>
    <property type="match status" value="1"/>
</dbReference>
<keyword evidence="10" id="KW-0444">Lipid biosynthesis</keyword>
<evidence type="ECO:0000256" key="10">
    <source>
        <dbReference type="ARBA" id="ARBA00022516"/>
    </source>
</evidence>
<dbReference type="RefSeq" id="WP_272735135.1">
    <property type="nucleotide sequence ID" value="NZ_CP116942.1"/>
</dbReference>
<keyword evidence="22" id="KW-1185">Reference proteome</keyword>
<keyword evidence="13" id="KW-0276">Fatty acid metabolism</keyword>
<dbReference type="InterPro" id="IPR011762">
    <property type="entry name" value="COA_CT_N"/>
</dbReference>
<dbReference type="AlphaFoldDB" id="A0AAE9Y743"/>
<keyword evidence="15" id="KW-0443">Lipid metabolism</keyword>
<dbReference type="PANTHER" id="PTHR42853">
    <property type="entry name" value="ACETYL-COENZYME A CARBOXYLASE CARBOXYL TRANSFERASE SUBUNIT ALPHA"/>
    <property type="match status" value="1"/>
</dbReference>
<evidence type="ECO:0000256" key="16">
    <source>
        <dbReference type="ARBA" id="ARBA00023160"/>
    </source>
</evidence>
<dbReference type="SUPFAM" id="SSF52096">
    <property type="entry name" value="ClpP/crotonase"/>
    <property type="match status" value="2"/>
</dbReference>
<reference evidence="21" key="1">
    <citation type="submission" date="2023-01" db="EMBL/GenBank/DDBJ databases">
        <title>The diversity of Class Acidimicrobiia in South China Sea sediment environments and the proposal of Iamia marina sp. nov., a novel species of the genus Iamia.</title>
        <authorList>
            <person name="He Y."/>
            <person name="Tian X."/>
        </authorList>
    </citation>
    <scope>NUCLEOTIDE SEQUENCE</scope>
    <source>
        <strain evidence="21">DSM 19957</strain>
    </source>
</reference>
<dbReference type="Gene3D" id="3.90.226.10">
    <property type="entry name" value="2-enoyl-CoA Hydratase, Chain A, domain 1"/>
    <property type="match status" value="2"/>
</dbReference>
<dbReference type="InterPro" id="IPR029045">
    <property type="entry name" value="ClpP/crotonase-like_dom_sf"/>
</dbReference>
<evidence type="ECO:0000256" key="2">
    <source>
        <dbReference type="ARBA" id="ARBA00004496"/>
    </source>
</evidence>
<dbReference type="GO" id="GO:0006633">
    <property type="term" value="P:fatty acid biosynthetic process"/>
    <property type="evidence" value="ECO:0007669"/>
    <property type="project" value="UniProtKB-KW"/>
</dbReference>
<evidence type="ECO:0000256" key="3">
    <source>
        <dbReference type="ARBA" id="ARBA00004956"/>
    </source>
</evidence>
<dbReference type="InterPro" id="IPR001095">
    <property type="entry name" value="Acetyl_CoA_COase_a_su"/>
</dbReference>
<comment type="catalytic activity">
    <reaction evidence="18">
        <text>N(6)-carboxybiotinyl-L-lysyl-[protein] + acetyl-CoA = N(6)-biotinyl-L-lysyl-[protein] + malonyl-CoA</text>
        <dbReference type="Rhea" id="RHEA:54728"/>
        <dbReference type="Rhea" id="RHEA-COMP:10505"/>
        <dbReference type="Rhea" id="RHEA-COMP:10506"/>
        <dbReference type="ChEBI" id="CHEBI:57288"/>
        <dbReference type="ChEBI" id="CHEBI:57384"/>
        <dbReference type="ChEBI" id="CHEBI:83144"/>
        <dbReference type="ChEBI" id="CHEBI:83145"/>
        <dbReference type="EC" id="2.1.3.15"/>
    </reaction>
</comment>
<name>A0AAE9Y743_9ACTN</name>
<dbReference type="InterPro" id="IPR000438">
    <property type="entry name" value="Acetyl_CoA_COase_Trfase_b_su"/>
</dbReference>
<comment type="similarity">
    <text evidence="5">In the N-terminal section; belongs to the AccD/PCCB family.</text>
</comment>
<evidence type="ECO:0000256" key="14">
    <source>
        <dbReference type="ARBA" id="ARBA00022840"/>
    </source>
</evidence>
<dbReference type="PROSITE" id="PS50980">
    <property type="entry name" value="COA_CT_NTER"/>
    <property type="match status" value="1"/>
</dbReference>
<protein>
    <recommendedName>
        <fullName evidence="8">Acetyl-coenzyme A carboxylase carboxyl transferase subunits beta/alpha</fullName>
        <ecNumber evidence="7">2.1.3.15</ecNumber>
    </recommendedName>
</protein>
<comment type="similarity">
    <text evidence="4">In the C-terminal section; belongs to the AccA family.</text>
</comment>
<proteinExistence type="inferred from homology"/>
<keyword evidence="16" id="KW-0275">Fatty acid biosynthesis</keyword>
<evidence type="ECO:0000256" key="17">
    <source>
        <dbReference type="ARBA" id="ARBA00025280"/>
    </source>
</evidence>
<comment type="cofactor">
    <cofactor evidence="1">
        <name>Zn(2+)</name>
        <dbReference type="ChEBI" id="CHEBI:29105"/>
    </cofactor>
</comment>